<dbReference type="SMR" id="A0A0U1XCU9"/>
<organism evidence="4">
    <name type="scientific">Taxus chinensis</name>
    <name type="common">Chinese yew</name>
    <name type="synonym">Taxus wallichiana var. chinensis</name>
    <dbReference type="NCBI Taxonomy" id="29808"/>
    <lineage>
        <taxon>Eukaryota</taxon>
        <taxon>Viridiplantae</taxon>
        <taxon>Streptophyta</taxon>
        <taxon>Embryophyta</taxon>
        <taxon>Tracheophyta</taxon>
        <taxon>Spermatophyta</taxon>
        <taxon>Pinopsida</taxon>
        <taxon>Pinidae</taxon>
        <taxon>Conifers II</taxon>
        <taxon>Cupressales</taxon>
        <taxon>Taxaceae</taxon>
        <taxon>Taxus</taxon>
    </lineage>
</organism>
<evidence type="ECO:0000256" key="1">
    <source>
        <dbReference type="ARBA" id="ARBA00007166"/>
    </source>
</evidence>
<evidence type="ECO:0000256" key="2">
    <source>
        <dbReference type="RuleBase" id="RU361158"/>
    </source>
</evidence>
<dbReference type="InterPro" id="IPR036298">
    <property type="entry name" value="Chalcone_isomerase_sf"/>
</dbReference>
<dbReference type="Gene3D" id="3.50.70.10">
    <property type="match status" value="1"/>
</dbReference>
<keyword evidence="4" id="KW-0413">Isomerase</keyword>
<dbReference type="Gene3D" id="1.10.890.20">
    <property type="match status" value="1"/>
</dbReference>
<dbReference type="GO" id="GO:0016872">
    <property type="term" value="F:intramolecular lyase activity"/>
    <property type="evidence" value="ECO:0007669"/>
    <property type="project" value="InterPro"/>
</dbReference>
<dbReference type="Pfam" id="PF02431">
    <property type="entry name" value="Chalcone"/>
    <property type="match status" value="1"/>
</dbReference>
<dbReference type="InterPro" id="IPR016088">
    <property type="entry name" value="Chalcone_isomerase_3-sand"/>
</dbReference>
<evidence type="ECO:0000313" key="4">
    <source>
        <dbReference type="EMBL" id="AIQ85030.1"/>
    </source>
</evidence>
<dbReference type="AlphaFoldDB" id="A0A0U1XCU9"/>
<comment type="similarity">
    <text evidence="1 2">Belongs to the chalcone isomerase family.</text>
</comment>
<sequence>MASEVVMVDEIEFPKSVTPSASSKTLGIIGHGITDIEIHFLQIKFTAIGVYVDVDVASHLQAWKGKTAAELLADDSFFDALLQAPVEKFIRVVVIKELKGSQYGLQLENAVRDRLVAIDKYEDEEEEALAKAVEFFQGKYLKKNSVITYHFPANAKTVEMSFVTDENKAYKINVENGDVSSMIKKWYLGGSSAVSSSTIASLAEGIVALLK</sequence>
<name>A0A0U1XCU9_TAXCH</name>
<dbReference type="PANTHER" id="PTHR47588:SF1">
    <property type="entry name" value="CHALCONE--FLAVANONE ISOMERASE 3-RELATED"/>
    <property type="match status" value="1"/>
</dbReference>
<evidence type="ECO:0000259" key="3">
    <source>
        <dbReference type="Pfam" id="PF02431"/>
    </source>
</evidence>
<dbReference type="SUPFAM" id="SSF54626">
    <property type="entry name" value="Chalcone isomerase"/>
    <property type="match status" value="1"/>
</dbReference>
<reference evidence="4" key="1">
    <citation type="submission" date="2013-09" db="EMBL/GenBank/DDBJ databases">
        <title>Sucrose metabolism mediated phenolic biosynthesis is the key mechanism of browning in plant cell cultures.</title>
        <authorList>
            <person name="Dong Y.Y.S."/>
        </authorList>
    </citation>
    <scope>NUCLEOTIDE SEQUENCE</scope>
</reference>
<accession>A0A0U1XCU9</accession>
<dbReference type="InterPro" id="IPR016089">
    <property type="entry name" value="Chalcone_isomerase_bundle_sf"/>
</dbReference>
<dbReference type="EMBL" id="KF713535">
    <property type="protein sequence ID" value="AIQ85030.1"/>
    <property type="molecule type" value="mRNA"/>
</dbReference>
<dbReference type="InterPro" id="IPR044191">
    <property type="entry name" value="CHI3-like"/>
</dbReference>
<protein>
    <recommendedName>
        <fullName evidence="2">Chalcone-flavonone isomerase family protein</fullName>
    </recommendedName>
</protein>
<dbReference type="InterPro" id="IPR016087">
    <property type="entry name" value="Chalcone_isomerase"/>
</dbReference>
<feature type="domain" description="Chalcone isomerase" evidence="3">
    <location>
        <begin position="8"/>
        <end position="207"/>
    </location>
</feature>
<proteinExistence type="evidence at transcript level"/>
<dbReference type="PANTHER" id="PTHR47588">
    <property type="entry name" value="CHALCONE--FLAVONONE ISOMERASE 3-RELATED"/>
    <property type="match status" value="1"/>
</dbReference>